<dbReference type="Proteomes" id="UP000803884">
    <property type="component" value="Unassembled WGS sequence"/>
</dbReference>
<dbReference type="EMBL" id="JAAQHG020000002">
    <property type="protein sequence ID" value="KAL1590399.1"/>
    <property type="molecule type" value="Genomic_DNA"/>
</dbReference>
<protein>
    <recommendedName>
        <fullName evidence="2">STEEP1 domain-containing protein</fullName>
    </recommendedName>
</protein>
<sequence length="155" mass="16201">MASQEPNPNGSSTSTNPAANILTYHCLCAQLSLATTTALEDLPQRQMDAAAIATVGDFASPTRPTLTMQALSADVAATVLKLDDGFEKRYVVRCSRCGLAAGYHLDKSQFGGTEGQSGPQADVVYILPGGLLTTEEMMAGRSMEAEIGKVGLMTA</sequence>
<evidence type="ECO:0000313" key="4">
    <source>
        <dbReference type="Proteomes" id="UP000803884"/>
    </source>
</evidence>
<dbReference type="InterPro" id="IPR057965">
    <property type="entry name" value="STEEP1_dom"/>
</dbReference>
<keyword evidence="4" id="KW-1185">Reference proteome</keyword>
<comment type="caution">
    <text evidence="3">The sequence shown here is derived from an EMBL/GenBank/DDBJ whole genome shotgun (WGS) entry which is preliminary data.</text>
</comment>
<proteinExistence type="inferred from homology"/>
<evidence type="ECO:0000256" key="1">
    <source>
        <dbReference type="ARBA" id="ARBA00024205"/>
    </source>
</evidence>
<dbReference type="AlphaFoldDB" id="A0AB34KZE5"/>
<dbReference type="InterPro" id="IPR029704">
    <property type="entry name" value="STEEP-like"/>
</dbReference>
<dbReference type="GeneID" id="96002282"/>
<comment type="similarity">
    <text evidence="1">Belongs to the STEEP1 family.</text>
</comment>
<dbReference type="GO" id="GO:0090158">
    <property type="term" value="P:endoplasmic reticulum membrane organization"/>
    <property type="evidence" value="ECO:0007669"/>
    <property type="project" value="TreeGrafter"/>
</dbReference>
<dbReference type="RefSeq" id="XP_069233504.1">
    <property type="nucleotide sequence ID" value="XM_069369444.1"/>
</dbReference>
<evidence type="ECO:0000259" key="2">
    <source>
        <dbReference type="Pfam" id="PF25809"/>
    </source>
</evidence>
<dbReference type="PANTHER" id="PTHR46355">
    <property type="entry name" value="UPF0428 PROTEIN CXORF56"/>
    <property type="match status" value="1"/>
</dbReference>
<dbReference type="Pfam" id="PF25809">
    <property type="entry name" value="STEEP1"/>
    <property type="match status" value="1"/>
</dbReference>
<accession>A0AB34KZE5</accession>
<organism evidence="3 4">
    <name type="scientific">Cladosporium halotolerans</name>
    <dbReference type="NCBI Taxonomy" id="1052096"/>
    <lineage>
        <taxon>Eukaryota</taxon>
        <taxon>Fungi</taxon>
        <taxon>Dikarya</taxon>
        <taxon>Ascomycota</taxon>
        <taxon>Pezizomycotina</taxon>
        <taxon>Dothideomycetes</taxon>
        <taxon>Dothideomycetidae</taxon>
        <taxon>Cladosporiales</taxon>
        <taxon>Cladosporiaceae</taxon>
        <taxon>Cladosporium</taxon>
    </lineage>
</organism>
<dbReference type="GO" id="GO:0005737">
    <property type="term" value="C:cytoplasm"/>
    <property type="evidence" value="ECO:0007669"/>
    <property type="project" value="GOC"/>
</dbReference>
<dbReference type="PANTHER" id="PTHR46355:SF1">
    <property type="entry name" value="STING ER EXIT PROTEIN"/>
    <property type="match status" value="1"/>
</dbReference>
<gene>
    <name evidence="3" type="ORF">WHR41_00838</name>
</gene>
<evidence type="ECO:0000313" key="3">
    <source>
        <dbReference type="EMBL" id="KAL1590399.1"/>
    </source>
</evidence>
<name>A0AB34KZE5_9PEZI</name>
<feature type="domain" description="STEEP1" evidence="2">
    <location>
        <begin position="18"/>
        <end position="138"/>
    </location>
</feature>
<reference evidence="3 4" key="1">
    <citation type="journal article" date="2020" name="Microbiol. Resour. Announc.">
        <title>Draft Genome Sequence of a Cladosporium Species Isolated from the Mesophotic Ascidian Didemnum maculosum.</title>
        <authorList>
            <person name="Gioti A."/>
            <person name="Siaperas R."/>
            <person name="Nikolaivits E."/>
            <person name="Le Goff G."/>
            <person name="Ouazzani J."/>
            <person name="Kotoulas G."/>
            <person name="Topakas E."/>
        </authorList>
    </citation>
    <scope>NUCLEOTIDE SEQUENCE [LARGE SCALE GENOMIC DNA]</scope>
    <source>
        <strain evidence="3 4">TM138-S3</strain>
    </source>
</reference>
<dbReference type="GO" id="GO:0006888">
    <property type="term" value="P:endoplasmic reticulum to Golgi vesicle-mediated transport"/>
    <property type="evidence" value="ECO:0007669"/>
    <property type="project" value="TreeGrafter"/>
</dbReference>